<organism evidence="1 2">
    <name type="scientific">Exidia glandulosa HHB12029</name>
    <dbReference type="NCBI Taxonomy" id="1314781"/>
    <lineage>
        <taxon>Eukaryota</taxon>
        <taxon>Fungi</taxon>
        <taxon>Dikarya</taxon>
        <taxon>Basidiomycota</taxon>
        <taxon>Agaricomycotina</taxon>
        <taxon>Agaricomycetes</taxon>
        <taxon>Auriculariales</taxon>
        <taxon>Exidiaceae</taxon>
        <taxon>Exidia</taxon>
    </lineage>
</organism>
<evidence type="ECO:0000313" key="1">
    <source>
        <dbReference type="EMBL" id="KZW01435.1"/>
    </source>
</evidence>
<evidence type="ECO:0008006" key="3">
    <source>
        <dbReference type="Google" id="ProtNLM"/>
    </source>
</evidence>
<sequence length="587" mass="65017">MDTAAFVSDQHAQTLKDTVNRIFMQAFGAEPCVARAQIPLLSQSVSNTVASLTVRWLRHHNTTSSRQHTFPDSIWLAVWDSLHIRDRLAVAGTCYHFHELALGTPALWRRVDIGHWLFSRPTAYGHSRAFIDWILSLSGDEELEVEVDSENAIGMWLASCLEPHRHRLVVLRLTGWAHSLSFELLLGLGHSLTGEDITMPNLREYTLVAPKGFERVVSLEPWTRSSLHLPALTHLNLCATVRWPRPERSVITPHLVLPKVEFLSICFQSVQDMSTVLAACPRLVRLRARFSRKFRDEITDTSPPAVPKVLGPAVERLRELTIVRAEREEELWCAAAFNHSGCATVVVSAKDEATPACAFFSSLGPRITSMAVTISGNIFSVTMCDDGSRTRVVECLVAKMESILPSILSQIPHAMDVETVTFDSRLLFLVATTQWKLGTTFKHLTMLVSSPQYPFRPNAFNAPKPRFHLPGLRSAHIQGLEPESGQQLVLRSNIVPIIVSGNPRLEHLAIDNLIFEEGGHAADLGVYAQNVTYCGVIAYHDPAPRSIVGAVLGVVQAGVDLYQSVAALVPLSFATSDSDEENDWSAL</sequence>
<evidence type="ECO:0000313" key="2">
    <source>
        <dbReference type="Proteomes" id="UP000077266"/>
    </source>
</evidence>
<keyword evidence="2" id="KW-1185">Reference proteome</keyword>
<name>A0A165NZH9_EXIGL</name>
<dbReference type="InterPro" id="IPR032675">
    <property type="entry name" value="LRR_dom_sf"/>
</dbReference>
<dbReference type="Gene3D" id="1.20.1280.50">
    <property type="match status" value="1"/>
</dbReference>
<gene>
    <name evidence="1" type="ORF">EXIGLDRAFT_830139</name>
</gene>
<dbReference type="InterPro" id="IPR036047">
    <property type="entry name" value="F-box-like_dom_sf"/>
</dbReference>
<dbReference type="InParanoid" id="A0A165NZH9"/>
<dbReference type="Gene3D" id="3.80.10.10">
    <property type="entry name" value="Ribonuclease Inhibitor"/>
    <property type="match status" value="1"/>
</dbReference>
<reference evidence="1 2" key="1">
    <citation type="journal article" date="2016" name="Mol. Biol. Evol.">
        <title>Comparative Genomics of Early-Diverging Mushroom-Forming Fungi Provides Insights into the Origins of Lignocellulose Decay Capabilities.</title>
        <authorList>
            <person name="Nagy L.G."/>
            <person name="Riley R."/>
            <person name="Tritt A."/>
            <person name="Adam C."/>
            <person name="Daum C."/>
            <person name="Floudas D."/>
            <person name="Sun H."/>
            <person name="Yadav J.S."/>
            <person name="Pangilinan J."/>
            <person name="Larsson K.H."/>
            <person name="Matsuura K."/>
            <person name="Barry K."/>
            <person name="Labutti K."/>
            <person name="Kuo R."/>
            <person name="Ohm R.A."/>
            <person name="Bhattacharya S.S."/>
            <person name="Shirouzu T."/>
            <person name="Yoshinaga Y."/>
            <person name="Martin F.M."/>
            <person name="Grigoriev I.V."/>
            <person name="Hibbett D.S."/>
        </authorList>
    </citation>
    <scope>NUCLEOTIDE SEQUENCE [LARGE SCALE GENOMIC DNA]</scope>
    <source>
        <strain evidence="1 2">HHB12029</strain>
    </source>
</reference>
<dbReference type="AlphaFoldDB" id="A0A165NZH9"/>
<accession>A0A165NZH9</accession>
<dbReference type="Proteomes" id="UP000077266">
    <property type="component" value="Unassembled WGS sequence"/>
</dbReference>
<protein>
    <recommendedName>
        <fullName evidence="3">F-box domain-containing protein</fullName>
    </recommendedName>
</protein>
<dbReference type="SUPFAM" id="SSF81383">
    <property type="entry name" value="F-box domain"/>
    <property type="match status" value="1"/>
</dbReference>
<proteinExistence type="predicted"/>
<dbReference type="EMBL" id="KV425894">
    <property type="protein sequence ID" value="KZW01435.1"/>
    <property type="molecule type" value="Genomic_DNA"/>
</dbReference>